<dbReference type="Pfam" id="PF00082">
    <property type="entry name" value="Peptidase_S8"/>
    <property type="match status" value="1"/>
</dbReference>
<dbReference type="PANTHER" id="PTHR43806:SF11">
    <property type="entry name" value="CEREVISIN-RELATED"/>
    <property type="match status" value="1"/>
</dbReference>
<feature type="signal peptide" evidence="7">
    <location>
        <begin position="1"/>
        <end position="25"/>
    </location>
</feature>
<dbReference type="InterPro" id="IPR008979">
    <property type="entry name" value="Galactose-bd-like_sf"/>
</dbReference>
<feature type="active site" description="Charge relay system" evidence="6">
    <location>
        <position position="169"/>
    </location>
</feature>
<dbReference type="InterPro" id="IPR003961">
    <property type="entry name" value="FN3_dom"/>
</dbReference>
<evidence type="ECO:0000256" key="7">
    <source>
        <dbReference type="SAM" id="SignalP"/>
    </source>
</evidence>
<dbReference type="InterPro" id="IPR026444">
    <property type="entry name" value="Secre_tail"/>
</dbReference>
<evidence type="ECO:0000256" key="3">
    <source>
        <dbReference type="ARBA" id="ARBA00022729"/>
    </source>
</evidence>
<dbReference type="CDD" id="cd00063">
    <property type="entry name" value="FN3"/>
    <property type="match status" value="1"/>
</dbReference>
<dbReference type="Gene3D" id="2.60.40.10">
    <property type="entry name" value="Immunoglobulins"/>
    <property type="match status" value="1"/>
</dbReference>
<dbReference type="InterPro" id="IPR034058">
    <property type="entry name" value="TagA/B/C/D_pept_dom"/>
</dbReference>
<feature type="active site" description="Charge relay system" evidence="6">
    <location>
        <position position="357"/>
    </location>
</feature>
<reference evidence="10" key="1">
    <citation type="journal article" date="2019" name="Int. J. Syst. Evol. Microbiol.">
        <title>The Global Catalogue of Microorganisms (GCM) 10K type strain sequencing project: providing services to taxonomists for standard genome sequencing and annotation.</title>
        <authorList>
            <consortium name="The Broad Institute Genomics Platform"/>
            <consortium name="The Broad Institute Genome Sequencing Center for Infectious Disease"/>
            <person name="Wu L."/>
            <person name="Ma J."/>
        </authorList>
    </citation>
    <scope>NUCLEOTIDE SEQUENCE [LARGE SCALE GENOMIC DNA]</scope>
    <source>
        <strain evidence="10">JCM 16082</strain>
    </source>
</reference>
<evidence type="ECO:0000313" key="10">
    <source>
        <dbReference type="Proteomes" id="UP001500507"/>
    </source>
</evidence>
<dbReference type="Gene3D" id="2.60.120.380">
    <property type="match status" value="1"/>
</dbReference>
<gene>
    <name evidence="9" type="ORF">GCM10009117_19650</name>
</gene>
<evidence type="ECO:0000256" key="4">
    <source>
        <dbReference type="ARBA" id="ARBA00022801"/>
    </source>
</evidence>
<dbReference type="Pfam" id="PF00041">
    <property type="entry name" value="fn3"/>
    <property type="match status" value="1"/>
</dbReference>
<dbReference type="CDD" id="cd04842">
    <property type="entry name" value="Peptidases_S8_Kp43_protease"/>
    <property type="match status" value="1"/>
</dbReference>
<dbReference type="NCBIfam" id="TIGR04183">
    <property type="entry name" value="Por_Secre_tail"/>
    <property type="match status" value="1"/>
</dbReference>
<dbReference type="SUPFAM" id="SSF49265">
    <property type="entry name" value="Fibronectin type III"/>
    <property type="match status" value="1"/>
</dbReference>
<dbReference type="InterPro" id="IPR050131">
    <property type="entry name" value="Peptidase_S8_subtilisin-like"/>
</dbReference>
<name>A0ABP3XTS6_9FLAO</name>
<dbReference type="PROSITE" id="PS00138">
    <property type="entry name" value="SUBTILASE_SER"/>
    <property type="match status" value="1"/>
</dbReference>
<dbReference type="InterPro" id="IPR036116">
    <property type="entry name" value="FN3_sf"/>
</dbReference>
<feature type="chain" id="PRO_5047520476" description="Fibronectin type-III domain-containing protein" evidence="7">
    <location>
        <begin position="26"/>
        <end position="1036"/>
    </location>
</feature>
<dbReference type="Proteomes" id="UP001500507">
    <property type="component" value="Unassembled WGS sequence"/>
</dbReference>
<comment type="similarity">
    <text evidence="1 6">Belongs to the peptidase S8 family.</text>
</comment>
<evidence type="ECO:0000256" key="6">
    <source>
        <dbReference type="PROSITE-ProRule" id="PRU01240"/>
    </source>
</evidence>
<dbReference type="PROSITE" id="PS51892">
    <property type="entry name" value="SUBTILASE"/>
    <property type="match status" value="1"/>
</dbReference>
<feature type="active site" description="Charge relay system" evidence="6">
    <location>
        <position position="133"/>
    </location>
</feature>
<dbReference type="Gene3D" id="3.40.50.200">
    <property type="entry name" value="Peptidase S8/S53 domain"/>
    <property type="match status" value="1"/>
</dbReference>
<feature type="domain" description="Fibronectin type-III" evidence="8">
    <location>
        <begin position="678"/>
        <end position="763"/>
    </location>
</feature>
<dbReference type="InterPro" id="IPR036852">
    <property type="entry name" value="Peptidase_S8/S53_dom_sf"/>
</dbReference>
<evidence type="ECO:0000256" key="5">
    <source>
        <dbReference type="ARBA" id="ARBA00022825"/>
    </source>
</evidence>
<dbReference type="SUPFAM" id="SSF49785">
    <property type="entry name" value="Galactose-binding domain-like"/>
    <property type="match status" value="1"/>
</dbReference>
<dbReference type="Gene3D" id="2.60.120.260">
    <property type="entry name" value="Galactose-binding domain-like"/>
    <property type="match status" value="1"/>
</dbReference>
<comment type="caution">
    <text evidence="9">The sequence shown here is derived from an EMBL/GenBank/DDBJ whole genome shotgun (WGS) entry which is preliminary data.</text>
</comment>
<keyword evidence="2 6" id="KW-0645">Protease</keyword>
<dbReference type="PANTHER" id="PTHR43806">
    <property type="entry name" value="PEPTIDASE S8"/>
    <property type="match status" value="1"/>
</dbReference>
<accession>A0ABP3XTS6</accession>
<dbReference type="InterPro" id="IPR013783">
    <property type="entry name" value="Ig-like_fold"/>
</dbReference>
<dbReference type="SUPFAM" id="SSF52743">
    <property type="entry name" value="Subtilisin-like"/>
    <property type="match status" value="1"/>
</dbReference>
<keyword evidence="5 6" id="KW-0720">Serine protease</keyword>
<dbReference type="EMBL" id="BAAAFG010000015">
    <property type="protein sequence ID" value="GAA0872818.1"/>
    <property type="molecule type" value="Genomic_DNA"/>
</dbReference>
<keyword evidence="10" id="KW-1185">Reference proteome</keyword>
<keyword evidence="3 7" id="KW-0732">Signal</keyword>
<dbReference type="RefSeq" id="WP_343766802.1">
    <property type="nucleotide sequence ID" value="NZ_BAAAFG010000015.1"/>
</dbReference>
<dbReference type="InterPro" id="IPR023828">
    <property type="entry name" value="Peptidase_S8_Ser-AS"/>
</dbReference>
<dbReference type="InterPro" id="IPR000209">
    <property type="entry name" value="Peptidase_S8/S53_dom"/>
</dbReference>
<evidence type="ECO:0000259" key="8">
    <source>
        <dbReference type="PROSITE" id="PS50853"/>
    </source>
</evidence>
<dbReference type="Pfam" id="PF18962">
    <property type="entry name" value="Por_Secre_tail"/>
    <property type="match status" value="1"/>
</dbReference>
<keyword evidence="4 6" id="KW-0378">Hydrolase</keyword>
<protein>
    <recommendedName>
        <fullName evidence="8">Fibronectin type-III domain-containing protein</fullName>
    </recommendedName>
</protein>
<proteinExistence type="inferred from homology"/>
<organism evidence="9 10">
    <name type="scientific">Gangjinia marincola</name>
    <dbReference type="NCBI Taxonomy" id="578463"/>
    <lineage>
        <taxon>Bacteria</taxon>
        <taxon>Pseudomonadati</taxon>
        <taxon>Bacteroidota</taxon>
        <taxon>Flavobacteriia</taxon>
        <taxon>Flavobacteriales</taxon>
        <taxon>Flavobacteriaceae</taxon>
        <taxon>Gangjinia</taxon>
    </lineage>
</organism>
<evidence type="ECO:0000256" key="1">
    <source>
        <dbReference type="ARBA" id="ARBA00011073"/>
    </source>
</evidence>
<dbReference type="PROSITE" id="PS50853">
    <property type="entry name" value="FN3"/>
    <property type="match status" value="1"/>
</dbReference>
<evidence type="ECO:0000313" key="9">
    <source>
        <dbReference type="EMBL" id="GAA0872818.1"/>
    </source>
</evidence>
<dbReference type="SMART" id="SM00060">
    <property type="entry name" value="FN3"/>
    <property type="match status" value="1"/>
</dbReference>
<sequence>MKMKLLRKGNLIAMMVLAGGFVAHAQTQPQLEAIKSKSNVSTLIQLESQFSDNYRKEKQNAIQLANTRNLPIRLTLQDGGVAELQRFADDGSPIYYRTYNVAAARSTRADHLNSGGSLGLNLDGQNMTAYVWDGGHARVTHQEYDGAGGTNRVTIQDAASEGGTKLNFHAAHVTGTITASGVQANAKGMAPNSRVRGYMWNNDLAEATNAAANGMLLSNHSYGYRSDLVPDQYFGAYIQDSRDWDNVMHNAPYYLMVVAAGNDGNQNSYNGNPLGGNSSYDKLTGHSTSKNNLVVANAQDANIASNGDLISVSINSSSSEGPTDDFRIKPDITGNGTSVYSTYESSDNAYASITGTSMASPNVTGSLLLLQEHYNDLNGTFMRAATLKGLALHTADDAGPAGPDAVYGWGLMNTKRAAEAITANGVGSDIRELTLTSGQSYTMTVDVADVNTLMASISWTDVPGQVNNSTNSSVPALVNDLDIRVTKSGNTYNPYRLTGITTNGKGDNSVDPYERVDVANASGTYTITVTNKGSLSGGSQNFSLIVTGLTSSTGGGPTDPVACVTNDVTLSLTLDNYPAETAWTLTNAIGVTVASGSGYSAANTTVNTTMGALEDGEYTFTITDSYGDGICCAYGNGQYTLSSPEGLIKSGGSFGTSESTTFCVENGGDGADTIAPSAPANLSASNVTETTVNLSWNASSDNVGVTAYEVYQGGSLLGETAGTSASITGLTAATTYSFSVRAKDAAGNVSASSNSVSVTTTSVPGGGGALDDLLLASYFETGWDGWSDGGSDCYRYNGSRSYEGSYSIRIRDNSGTASSMTTAATYDVRAYDNVSVEFYFYAYSMENGEDFWVQYYDGSSWRTVATYARGTNFENNTFYTATVNIPSASYAFPSNARFRFRCDASANADQIYIDQVSIRGTANTANATNSIAVLGGTNVYDTTSTTFLEEDVTISPNPASHLAKITMGLDVEGDAIDVTMNIFDVRGRLVMAKAYTNITTNQLTDDVDVSSLESGVYLVKITSSNGMIETKKLIRK</sequence>
<evidence type="ECO:0000256" key="2">
    <source>
        <dbReference type="ARBA" id="ARBA00022670"/>
    </source>
</evidence>